<evidence type="ECO:0000313" key="2">
    <source>
        <dbReference type="EMBL" id="RMX47185.1"/>
    </source>
</evidence>
<evidence type="ECO:0000256" key="1">
    <source>
        <dbReference type="SAM" id="Phobius"/>
    </source>
</evidence>
<comment type="caution">
    <text evidence="2">The sequence shown here is derived from an EMBL/GenBank/DDBJ whole genome shotgun (WGS) entry which is preliminary data.</text>
</comment>
<feature type="transmembrane region" description="Helical" evidence="1">
    <location>
        <begin position="6"/>
        <end position="23"/>
    </location>
</feature>
<dbReference type="Proteomes" id="UP000275408">
    <property type="component" value="Unassembled WGS sequence"/>
</dbReference>
<reference evidence="2 3" key="1">
    <citation type="journal article" date="2018" name="Sci. Rep.">
        <title>Comparative analysis of the Pocillopora damicornis genome highlights role of immune system in coral evolution.</title>
        <authorList>
            <person name="Cunning R."/>
            <person name="Bay R.A."/>
            <person name="Gillette P."/>
            <person name="Baker A.C."/>
            <person name="Traylor-Knowles N."/>
        </authorList>
    </citation>
    <scope>NUCLEOTIDE SEQUENCE [LARGE SCALE GENOMIC DNA]</scope>
    <source>
        <strain evidence="2">RSMAS</strain>
        <tissue evidence="2">Whole animal</tissue>
    </source>
</reference>
<gene>
    <name evidence="2" type="ORF">pdam_00022256</name>
</gene>
<accession>A0A3M6U0G9</accession>
<dbReference type="EMBL" id="RCHS01002472">
    <property type="protein sequence ID" value="RMX47185.1"/>
    <property type="molecule type" value="Genomic_DNA"/>
</dbReference>
<keyword evidence="1" id="KW-0812">Transmembrane</keyword>
<organism evidence="2 3">
    <name type="scientific">Pocillopora damicornis</name>
    <name type="common">Cauliflower coral</name>
    <name type="synonym">Millepora damicornis</name>
    <dbReference type="NCBI Taxonomy" id="46731"/>
    <lineage>
        <taxon>Eukaryota</taxon>
        <taxon>Metazoa</taxon>
        <taxon>Cnidaria</taxon>
        <taxon>Anthozoa</taxon>
        <taxon>Hexacorallia</taxon>
        <taxon>Scleractinia</taxon>
        <taxon>Astrocoeniina</taxon>
        <taxon>Pocilloporidae</taxon>
        <taxon>Pocillopora</taxon>
    </lineage>
</organism>
<dbReference type="AlphaFoldDB" id="A0A3M6U0G9"/>
<evidence type="ECO:0000313" key="3">
    <source>
        <dbReference type="Proteomes" id="UP000275408"/>
    </source>
</evidence>
<keyword evidence="3" id="KW-1185">Reference proteome</keyword>
<keyword evidence="1" id="KW-0472">Membrane</keyword>
<name>A0A3M6U0G9_POCDA</name>
<protein>
    <submittedName>
        <fullName evidence="2">Uncharacterized protein</fullName>
    </submittedName>
</protein>
<feature type="transmembrane region" description="Helical" evidence="1">
    <location>
        <begin position="70"/>
        <end position="92"/>
    </location>
</feature>
<proteinExistence type="predicted"/>
<keyword evidence="1" id="KW-1133">Transmembrane helix</keyword>
<sequence length="144" mass="16810">METSFYPFLFTLTFSLLSIRLSAFEHAMTIVGYLCLLFEIILECSVAKQFNFYHRVVKVQTQNESAVKWVVLVTCVFLLSSGIFLRCGLLFLAGHKCSNVFYCKITQQVINSGLNRKVYAFFKRDIKQEYGRLLFKKRRYLTAE</sequence>